<dbReference type="Gene3D" id="1.20.58.2190">
    <property type="match status" value="1"/>
</dbReference>
<feature type="region of interest" description="Disordered" evidence="2">
    <location>
        <begin position="317"/>
        <end position="354"/>
    </location>
</feature>
<dbReference type="PANTHER" id="PTHR46340:SF1">
    <property type="entry name" value="UBX DOMAIN-CONTAINING PROTEIN 1"/>
    <property type="match status" value="1"/>
</dbReference>
<dbReference type="SMART" id="SM00580">
    <property type="entry name" value="PUG"/>
    <property type="match status" value="1"/>
</dbReference>
<dbReference type="Gene3D" id="3.40.30.10">
    <property type="entry name" value="Glutaredoxin"/>
    <property type="match status" value="1"/>
</dbReference>
<feature type="domain" description="Thioredoxin" evidence="5">
    <location>
        <begin position="1"/>
        <end position="110"/>
    </location>
</feature>
<dbReference type="PROSITE" id="PS50030">
    <property type="entry name" value="UBA"/>
    <property type="match status" value="1"/>
</dbReference>
<feature type="region of interest" description="Disordered" evidence="2">
    <location>
        <begin position="143"/>
        <end position="185"/>
    </location>
</feature>
<organism evidence="6 7">
    <name type="scientific">Cyclotella atomus</name>
    <dbReference type="NCBI Taxonomy" id="382360"/>
    <lineage>
        <taxon>Eukaryota</taxon>
        <taxon>Sar</taxon>
        <taxon>Stramenopiles</taxon>
        <taxon>Ochrophyta</taxon>
        <taxon>Bacillariophyta</taxon>
        <taxon>Coscinodiscophyceae</taxon>
        <taxon>Thalassiosirophycidae</taxon>
        <taxon>Stephanodiscales</taxon>
        <taxon>Stephanodiscaceae</taxon>
        <taxon>Cyclotella</taxon>
    </lineage>
</organism>
<comment type="caution">
    <text evidence="6">The sequence shown here is derived from an EMBL/GenBank/DDBJ whole genome shotgun (WGS) entry which is preliminary data.</text>
</comment>
<dbReference type="CDD" id="cd02947">
    <property type="entry name" value="TRX_family"/>
    <property type="match status" value="1"/>
</dbReference>
<dbReference type="PROSITE" id="PS00028">
    <property type="entry name" value="ZINC_FINGER_C2H2_1"/>
    <property type="match status" value="1"/>
</dbReference>
<feature type="compositionally biased region" description="Basic and acidic residues" evidence="2">
    <location>
        <begin position="154"/>
        <end position="163"/>
    </location>
</feature>
<dbReference type="AlphaFoldDB" id="A0ABD3MLG2"/>
<evidence type="ECO:0000256" key="2">
    <source>
        <dbReference type="SAM" id="MobiDB-lite"/>
    </source>
</evidence>
<evidence type="ECO:0000259" key="4">
    <source>
        <dbReference type="PROSITE" id="PS50157"/>
    </source>
</evidence>
<dbReference type="InterPro" id="IPR009060">
    <property type="entry name" value="UBA-like_sf"/>
</dbReference>
<feature type="compositionally biased region" description="Basic and acidic residues" evidence="2">
    <location>
        <begin position="317"/>
        <end position="332"/>
    </location>
</feature>
<dbReference type="PROSITE" id="PS51352">
    <property type="entry name" value="THIOREDOXIN_2"/>
    <property type="match status" value="1"/>
</dbReference>
<feature type="compositionally biased region" description="Basic and acidic residues" evidence="2">
    <location>
        <begin position="343"/>
        <end position="354"/>
    </location>
</feature>
<feature type="region of interest" description="Disordered" evidence="2">
    <location>
        <begin position="377"/>
        <end position="397"/>
    </location>
</feature>
<keyword evidence="1" id="KW-0862">Zinc</keyword>
<evidence type="ECO:0000259" key="3">
    <source>
        <dbReference type="PROSITE" id="PS50030"/>
    </source>
</evidence>
<dbReference type="InterPro" id="IPR013087">
    <property type="entry name" value="Znf_C2H2_type"/>
</dbReference>
<evidence type="ECO:0000256" key="1">
    <source>
        <dbReference type="PROSITE-ProRule" id="PRU00042"/>
    </source>
</evidence>
<gene>
    <name evidence="6" type="ORF">ACHAWO_006718</name>
</gene>
<protein>
    <recommendedName>
        <fullName evidence="8">C2H2-type domain-containing protein</fullName>
    </recommendedName>
</protein>
<dbReference type="EMBL" id="JALLPJ020001411">
    <property type="protein sequence ID" value="KAL3764870.1"/>
    <property type="molecule type" value="Genomic_DNA"/>
</dbReference>
<proteinExistence type="predicted"/>
<dbReference type="SUPFAM" id="SSF46934">
    <property type="entry name" value="UBA-like"/>
    <property type="match status" value="1"/>
</dbReference>
<evidence type="ECO:0000313" key="6">
    <source>
        <dbReference type="EMBL" id="KAL3764870.1"/>
    </source>
</evidence>
<dbReference type="PANTHER" id="PTHR46340">
    <property type="entry name" value="UBX DOMAIN-CONTAINING PROTEIN 1"/>
    <property type="match status" value="1"/>
</dbReference>
<sequence>MTLHELSSSASLSTFLSTHPSTLITFSATWCGPCKASKPQLESLANELENDSSLNVKCGIVYEHTLGEDIANYRVRAFPTYVVFNGGVEMGRVEGVNFEKVRMLVLEHCKSKFGGEGNSLGGSGDGALSAEEARAQRLARFGAAPAPAPAAPMEESKPESKDEVMEDVEAAPAEADGTAAMEEDEPQIVDPTENLDKECIETLTNSMGFSLIRAQKGLLNGNGTVEGAVDWLMQHQEDVDIDDPIEMIPASASGAVAQSYKCNECGKILSNMANLELHANKTGHSDFEESTEIKKPLTEEEKKAKVAEIKGLLKAKRMERENKEKEENVQREKQRRFMGQEMAKTREQMDAETRKRTAMLKKKEKEAALRERQRIRAELEKDKRERAANKGKLSSKLGIDGYNPDAIQYDVSVDGADGTETKKPKKAPPSAAKMDEYISKVSSYRAGGDGGNCLKILKAYIGNVVDNPDDDKYKRINMENKAYKTKVKPFLGAKNLLLCVGFSPSEDGTGLVLEEDADMGVLKQAKEKLEVAYEKYMK</sequence>
<dbReference type="Proteomes" id="UP001530400">
    <property type="component" value="Unassembled WGS sequence"/>
</dbReference>
<feature type="domain" description="C2H2-type" evidence="4">
    <location>
        <begin position="260"/>
        <end position="289"/>
    </location>
</feature>
<dbReference type="InterPro" id="IPR036339">
    <property type="entry name" value="PUB-like_dom_sf"/>
</dbReference>
<feature type="domain" description="UBA" evidence="3">
    <location>
        <begin position="194"/>
        <end position="235"/>
    </location>
</feature>
<feature type="compositionally biased region" description="Basic and acidic residues" evidence="2">
    <location>
        <begin position="377"/>
        <end position="388"/>
    </location>
</feature>
<dbReference type="SUPFAM" id="SSF52833">
    <property type="entry name" value="Thioredoxin-like"/>
    <property type="match status" value="1"/>
</dbReference>
<dbReference type="Gene3D" id="1.10.8.10">
    <property type="entry name" value="DNA helicase RuvA subunit, C-terminal domain"/>
    <property type="match status" value="1"/>
</dbReference>
<feature type="compositionally biased region" description="Low complexity" evidence="2">
    <location>
        <begin position="170"/>
        <end position="180"/>
    </location>
</feature>
<dbReference type="Pfam" id="PF22562">
    <property type="entry name" value="UBA_7"/>
    <property type="match status" value="1"/>
</dbReference>
<dbReference type="PROSITE" id="PS50157">
    <property type="entry name" value="ZINC_FINGER_C2H2_2"/>
    <property type="match status" value="1"/>
</dbReference>
<dbReference type="InterPro" id="IPR036249">
    <property type="entry name" value="Thioredoxin-like_sf"/>
</dbReference>
<keyword evidence="1" id="KW-0863">Zinc-finger</keyword>
<evidence type="ECO:0000313" key="7">
    <source>
        <dbReference type="Proteomes" id="UP001530400"/>
    </source>
</evidence>
<dbReference type="InterPro" id="IPR018997">
    <property type="entry name" value="PUB_domain"/>
</dbReference>
<reference evidence="6 7" key="1">
    <citation type="submission" date="2024-10" db="EMBL/GenBank/DDBJ databases">
        <title>Updated reference genomes for cyclostephanoid diatoms.</title>
        <authorList>
            <person name="Roberts W.R."/>
            <person name="Alverson A.J."/>
        </authorList>
    </citation>
    <scope>NUCLEOTIDE SEQUENCE [LARGE SCALE GENOMIC DNA]</scope>
    <source>
        <strain evidence="6 7">AJA010-31</strain>
    </source>
</reference>
<dbReference type="InterPro" id="IPR013766">
    <property type="entry name" value="Thioredoxin_domain"/>
</dbReference>
<dbReference type="InterPro" id="IPR017937">
    <property type="entry name" value="Thioredoxin_CS"/>
</dbReference>
<dbReference type="GO" id="GO:0008270">
    <property type="term" value="F:zinc ion binding"/>
    <property type="evidence" value="ECO:0007669"/>
    <property type="project" value="UniProtKB-KW"/>
</dbReference>
<accession>A0ABD3MLG2</accession>
<name>A0ABD3MLG2_9STRA</name>
<keyword evidence="7" id="KW-1185">Reference proteome</keyword>
<dbReference type="Pfam" id="PF09409">
    <property type="entry name" value="PUB"/>
    <property type="match status" value="1"/>
</dbReference>
<dbReference type="Pfam" id="PF00085">
    <property type="entry name" value="Thioredoxin"/>
    <property type="match status" value="1"/>
</dbReference>
<evidence type="ECO:0008006" key="8">
    <source>
        <dbReference type="Google" id="ProtNLM"/>
    </source>
</evidence>
<dbReference type="SUPFAM" id="SSF143503">
    <property type="entry name" value="PUG domain-like"/>
    <property type="match status" value="1"/>
</dbReference>
<evidence type="ECO:0000259" key="5">
    <source>
        <dbReference type="PROSITE" id="PS51352"/>
    </source>
</evidence>
<dbReference type="PROSITE" id="PS00194">
    <property type="entry name" value="THIOREDOXIN_1"/>
    <property type="match status" value="1"/>
</dbReference>
<keyword evidence="1" id="KW-0479">Metal-binding</keyword>
<dbReference type="CDD" id="cd09212">
    <property type="entry name" value="PUB"/>
    <property type="match status" value="1"/>
</dbReference>
<dbReference type="InterPro" id="IPR015940">
    <property type="entry name" value="UBA"/>
</dbReference>